<dbReference type="Pfam" id="PF00476">
    <property type="entry name" value="DNA_pol_A"/>
    <property type="match status" value="1"/>
</dbReference>
<dbReference type="EMBL" id="KY368639">
    <property type="protein sequence ID" value="APZ82381.1"/>
    <property type="molecule type" value="Genomic_DNA"/>
</dbReference>
<dbReference type="Gene3D" id="1.10.150.20">
    <property type="entry name" value="5' to 3' exonuclease, C-terminal subdomain"/>
    <property type="match status" value="1"/>
</dbReference>
<evidence type="ECO:0000256" key="3">
    <source>
        <dbReference type="ARBA" id="ARBA00022695"/>
    </source>
</evidence>
<dbReference type="InterPro" id="IPR043502">
    <property type="entry name" value="DNA/RNA_pol_sf"/>
</dbReference>
<dbReference type="InterPro" id="IPR002298">
    <property type="entry name" value="DNA_polymerase_A"/>
</dbReference>
<dbReference type="PANTHER" id="PTHR10133:SF62">
    <property type="entry name" value="DNA POLYMERASE THETA"/>
    <property type="match status" value="1"/>
</dbReference>
<keyword evidence="5" id="KW-1194">Viral DNA replication</keyword>
<comment type="catalytic activity">
    <reaction evidence="6">
        <text>DNA(n) + a 2'-deoxyribonucleoside 5'-triphosphate = DNA(n+1) + diphosphate</text>
        <dbReference type="Rhea" id="RHEA:22508"/>
        <dbReference type="Rhea" id="RHEA-COMP:17339"/>
        <dbReference type="Rhea" id="RHEA-COMP:17340"/>
        <dbReference type="ChEBI" id="CHEBI:33019"/>
        <dbReference type="ChEBI" id="CHEBI:61560"/>
        <dbReference type="ChEBI" id="CHEBI:173112"/>
        <dbReference type="EC" id="2.7.7.7"/>
    </reaction>
</comment>
<dbReference type="EC" id="2.7.7.7" evidence="1"/>
<feature type="domain" description="DNA-directed DNA polymerase family A palm" evidence="7">
    <location>
        <begin position="1"/>
        <end position="208"/>
    </location>
</feature>
<dbReference type="Proteomes" id="UP000224660">
    <property type="component" value="Segment"/>
</dbReference>
<keyword evidence="2" id="KW-0808">Transferase</keyword>
<evidence type="ECO:0000313" key="8">
    <source>
        <dbReference type="EMBL" id="APZ82381.1"/>
    </source>
</evidence>
<keyword evidence="4" id="KW-0239">DNA-directed DNA polymerase</keyword>
<dbReference type="PRINTS" id="PR00868">
    <property type="entry name" value="DNAPOLI"/>
</dbReference>
<dbReference type="InterPro" id="IPR019760">
    <property type="entry name" value="DNA-dir_DNA_pol_A_CS"/>
</dbReference>
<accession>A0A217EQQ6</accession>
<evidence type="ECO:0000256" key="2">
    <source>
        <dbReference type="ARBA" id="ARBA00022679"/>
    </source>
</evidence>
<dbReference type="Gene3D" id="3.30.70.370">
    <property type="match status" value="1"/>
</dbReference>
<dbReference type="GO" id="GO:0006261">
    <property type="term" value="P:DNA-templated DNA replication"/>
    <property type="evidence" value="ECO:0007669"/>
    <property type="project" value="InterPro"/>
</dbReference>
<dbReference type="FunFam" id="1.10.150.20:FF:000002">
    <property type="entry name" value="DNA polymerase I"/>
    <property type="match status" value="1"/>
</dbReference>
<keyword evidence="3" id="KW-0548">Nucleotidyltransferase</keyword>
<dbReference type="GO" id="GO:0006302">
    <property type="term" value="P:double-strand break repair"/>
    <property type="evidence" value="ECO:0007669"/>
    <property type="project" value="TreeGrafter"/>
</dbReference>
<dbReference type="GO" id="GO:0003887">
    <property type="term" value="F:DNA-directed DNA polymerase activity"/>
    <property type="evidence" value="ECO:0007669"/>
    <property type="project" value="UniProtKB-KW"/>
</dbReference>
<proteinExistence type="predicted"/>
<name>A0A217EQQ6_9CAUD</name>
<reference evidence="8 9" key="1">
    <citation type="journal article" date="2017" name="Viruses">
        <title>Characterization of Bacillus subtilis Viruses vB_BsuM-Goe2 and vB_BsuM-Goe3.</title>
        <authorList>
            <person name="Willms I.M."/>
            <person name="Hoppert M."/>
            <person name="Hertel R."/>
        </authorList>
    </citation>
    <scope>NUCLEOTIDE SEQUENCE [LARGE SCALE GENOMIC DNA]</scope>
</reference>
<dbReference type="SMART" id="SM00482">
    <property type="entry name" value="POLAc"/>
    <property type="match status" value="1"/>
</dbReference>
<protein>
    <recommendedName>
        <fullName evidence="1">DNA-directed DNA polymerase</fullName>
        <ecNumber evidence="1">2.7.7.7</ecNumber>
    </recommendedName>
</protein>
<evidence type="ECO:0000256" key="5">
    <source>
        <dbReference type="ARBA" id="ARBA00023109"/>
    </source>
</evidence>
<dbReference type="PROSITE" id="PS00447">
    <property type="entry name" value="DNA_POLYMERASE_A"/>
    <property type="match status" value="1"/>
</dbReference>
<keyword evidence="5" id="KW-0235">DNA replication</keyword>
<dbReference type="PANTHER" id="PTHR10133">
    <property type="entry name" value="DNA POLYMERASE I"/>
    <property type="match status" value="1"/>
</dbReference>
<dbReference type="GO" id="GO:0003677">
    <property type="term" value="F:DNA binding"/>
    <property type="evidence" value="ECO:0007669"/>
    <property type="project" value="InterPro"/>
</dbReference>
<gene>
    <name evidence="8" type="ORF">Goe2_c14500</name>
</gene>
<evidence type="ECO:0000256" key="6">
    <source>
        <dbReference type="ARBA" id="ARBA00049244"/>
    </source>
</evidence>
<dbReference type="SUPFAM" id="SSF56672">
    <property type="entry name" value="DNA/RNA polymerases"/>
    <property type="match status" value="1"/>
</dbReference>
<evidence type="ECO:0000256" key="4">
    <source>
        <dbReference type="ARBA" id="ARBA00022932"/>
    </source>
</evidence>
<evidence type="ECO:0000256" key="1">
    <source>
        <dbReference type="ARBA" id="ARBA00012417"/>
    </source>
</evidence>
<organism evidence="8 9">
    <name type="scientific">Bacillus phage vB_BsuM-Goe2</name>
    <dbReference type="NCBI Taxonomy" id="1933062"/>
    <lineage>
        <taxon>Viruses</taxon>
        <taxon>Duplodnaviria</taxon>
        <taxon>Heunggongvirae</taxon>
        <taxon>Uroviricota</taxon>
        <taxon>Caudoviricetes</taxon>
        <taxon>Herelleviridae</taxon>
        <taxon>Spounavirinae</taxon>
        <taxon>Okubovirus</taxon>
        <taxon>Okubovirus camphawk</taxon>
    </lineage>
</organism>
<evidence type="ECO:0000259" key="7">
    <source>
        <dbReference type="SMART" id="SM00482"/>
    </source>
</evidence>
<sequence length="305" mass="34950">MFNSRFGEDGVIVQFDYSQLELRILAVITQDPTLIDLYRSGADLHKAVASDAFGVAIEEVSKDQRTASKKIQFGIVYQESARGLSEDLRAEGITMSEDECEIFIKKYFKRFPKVSKWIRDTKKHVKRHKYVKTLTGRTRNLPDIDSIDQSKANEAERQAVNTPIQGTGSDCTLMSLILINQWLRESGLRSRICITVHDSIVLDCPKDEVLEVAKKVKHIMENLGEYNEFYKFLGDVPILSEMEIGRNYGDAFEATIEDIEEHGVDGFIEMKEKEKLEKDMKEFTKIIEDGGSIPDYARIYWENIS</sequence>
<dbReference type="InterPro" id="IPR001098">
    <property type="entry name" value="DNA-dir_DNA_pol_A_palm_dom"/>
</dbReference>
<dbReference type="GO" id="GO:0039693">
    <property type="term" value="P:viral DNA genome replication"/>
    <property type="evidence" value="ECO:0007669"/>
    <property type="project" value="UniProtKB-KW"/>
</dbReference>
<evidence type="ECO:0000313" key="9">
    <source>
        <dbReference type="Proteomes" id="UP000224660"/>
    </source>
</evidence>